<keyword evidence="3" id="KW-1185">Reference proteome</keyword>
<evidence type="ECO:0000256" key="1">
    <source>
        <dbReference type="HAMAP-Rule" id="MF_01548"/>
    </source>
</evidence>
<protein>
    <recommendedName>
        <fullName evidence="1">UPF0354 protein JOC86_001556</fullName>
    </recommendedName>
</protein>
<dbReference type="RefSeq" id="WP_205169699.1">
    <property type="nucleotide sequence ID" value="NZ_JAFBDZ010000001.1"/>
</dbReference>
<evidence type="ECO:0000313" key="2">
    <source>
        <dbReference type="EMBL" id="MBM7585019.1"/>
    </source>
</evidence>
<dbReference type="NCBIfam" id="NF010189">
    <property type="entry name" value="PRK13668.1"/>
    <property type="match status" value="1"/>
</dbReference>
<dbReference type="Pfam" id="PF07285">
    <property type="entry name" value="DUF1444"/>
    <property type="match status" value="1"/>
</dbReference>
<accession>A0ABS2NB77</accession>
<evidence type="ECO:0000313" key="3">
    <source>
        <dbReference type="Proteomes" id="UP001646157"/>
    </source>
</evidence>
<name>A0ABS2NB77_9BACI</name>
<proteinExistence type="inferred from homology"/>
<reference evidence="2 3" key="1">
    <citation type="submission" date="2021-01" db="EMBL/GenBank/DDBJ databases">
        <title>Genomic Encyclopedia of Type Strains, Phase IV (KMG-IV): sequencing the most valuable type-strain genomes for metagenomic binning, comparative biology and taxonomic classification.</title>
        <authorList>
            <person name="Goeker M."/>
        </authorList>
    </citation>
    <scope>NUCLEOTIDE SEQUENCE [LARGE SCALE GENOMIC DNA]</scope>
    <source>
        <strain evidence="2 3">DSM 24834</strain>
    </source>
</reference>
<dbReference type="Proteomes" id="UP001646157">
    <property type="component" value="Unassembled WGS sequence"/>
</dbReference>
<gene>
    <name evidence="2" type="ORF">JOC86_001556</name>
</gene>
<comment type="similarity">
    <text evidence="1">Belongs to the UPF0354 family.</text>
</comment>
<dbReference type="EMBL" id="JAFBDZ010000001">
    <property type="protein sequence ID" value="MBM7585019.1"/>
    <property type="molecule type" value="Genomic_DNA"/>
</dbReference>
<comment type="caution">
    <text evidence="2">The sequence shown here is derived from an EMBL/GenBank/DDBJ whole genome shotgun (WGS) entry which is preliminary data.</text>
</comment>
<dbReference type="InterPro" id="IPR010838">
    <property type="entry name" value="DUF1444"/>
</dbReference>
<organism evidence="2 3">
    <name type="scientific">Rossellomorea pakistanensis</name>
    <dbReference type="NCBI Taxonomy" id="992288"/>
    <lineage>
        <taxon>Bacteria</taxon>
        <taxon>Bacillati</taxon>
        <taxon>Bacillota</taxon>
        <taxon>Bacilli</taxon>
        <taxon>Bacillales</taxon>
        <taxon>Bacillaceae</taxon>
        <taxon>Rossellomorea</taxon>
    </lineage>
</organism>
<sequence length="268" mass="31212">MDVKQIKKKLENRLASSKRTFHFDREKDTLRIENIETGKGITITLPPIVAKWENQKEKAIDEVVYYVEEALDVMGKDQSLRNEEKKIFPVIRSTSFPTEAREGVPFVTEEHTAETRIYFALDLGKTYRMIDRELLAKEDWDEQEMKEMARFNLRSLPTEMKQDTIAGNIFYFLNSKDGYDASRILNESLLKEMKNKLEGEMTVSVPHQDVLIIGDIRNETGYDVLAQLTMSFFTNGHVPITALSFLYEENELEPIFILAKNRKSREEK</sequence>
<dbReference type="HAMAP" id="MF_01548">
    <property type="entry name" value="UPF0354"/>
    <property type="match status" value="1"/>
</dbReference>
<dbReference type="PIRSF" id="PIRSF012562">
    <property type="entry name" value="UCP012562"/>
    <property type="match status" value="1"/>
</dbReference>